<feature type="domain" description="Transposase MuDR plant" evidence="4">
    <location>
        <begin position="45"/>
        <end position="81"/>
    </location>
</feature>
<keyword evidence="2" id="KW-0238">DNA-binding</keyword>
<protein>
    <recommendedName>
        <fullName evidence="8">Transposase</fullName>
    </recommendedName>
</protein>
<proteinExistence type="predicted"/>
<gene>
    <name evidence="6" type="ORF">Tco_1031605</name>
</gene>
<dbReference type="Pfam" id="PF03108">
    <property type="entry name" value="DBD_Tnp_Mut"/>
    <property type="match status" value="1"/>
</dbReference>
<dbReference type="Pfam" id="PF10551">
    <property type="entry name" value="MULE"/>
    <property type="match status" value="1"/>
</dbReference>
<sequence length="446" mass="51631">PVVLRSPRSYEEKGFLQNDITLAQGVRFRPRTSRFEAWSEENAVYLIEKSEPTRVTARCANLKCKWNIHAYIMDDNVTFEVKKLVKEHSCIRSNKGGNRRATQGWIANVVSDKLKFDGDVSVTQLRKWLMKHYNVELPYQKNPEIIIDINFERNGDKKCFQRFFISLVACFMGFLTGCRPYISLDACHLKGKFNDVLVVATGINGNSSMFPVAYGILESENTSSWICFLELLKKAIWTPHGLVISSDMKKGLEVAITQVYPDAEHRECLWHLYSNFKKQFRGDFYNEKLWGAAKTYSVNVHDRLLNGIADPNDWEMLMARFNKKRRVVSKWKGTLVPTAKTYLKNISKNLGEYAVCRSSDNRAEVKHKGKRWEVVLDEKKNALVEFGKLKKFKEAYALEIAPLHTIDHWVPRESGENFFLPPVFKLPIGRPRKNRIVAHDESKRKK</sequence>
<keyword evidence="7" id="KW-1185">Reference proteome</keyword>
<name>A0ABQ5GB77_9ASTR</name>
<dbReference type="InterPro" id="IPR001207">
    <property type="entry name" value="Transposase_mutator"/>
</dbReference>
<dbReference type="EMBL" id="BQNB010018248">
    <property type="protein sequence ID" value="GJT72319.1"/>
    <property type="molecule type" value="Genomic_DNA"/>
</dbReference>
<keyword evidence="3" id="KW-0233">DNA recombination</keyword>
<reference evidence="6" key="2">
    <citation type="submission" date="2022-01" db="EMBL/GenBank/DDBJ databases">
        <authorList>
            <person name="Yamashiro T."/>
            <person name="Shiraishi A."/>
            <person name="Satake H."/>
            <person name="Nakayama K."/>
        </authorList>
    </citation>
    <scope>NUCLEOTIDE SEQUENCE</scope>
</reference>
<comment type="caution">
    <text evidence="6">The sequence shown here is derived from an EMBL/GenBank/DDBJ whole genome shotgun (WGS) entry which is preliminary data.</text>
</comment>
<evidence type="ECO:0000256" key="3">
    <source>
        <dbReference type="ARBA" id="ARBA00023172"/>
    </source>
</evidence>
<dbReference type="PANTHER" id="PTHR31973:SF188">
    <property type="entry name" value="POLYPROTEIN, PUTATIVE-RELATED"/>
    <property type="match status" value="1"/>
</dbReference>
<evidence type="ECO:0008006" key="8">
    <source>
        <dbReference type="Google" id="ProtNLM"/>
    </source>
</evidence>
<dbReference type="Proteomes" id="UP001151760">
    <property type="component" value="Unassembled WGS sequence"/>
</dbReference>
<evidence type="ECO:0000259" key="5">
    <source>
        <dbReference type="Pfam" id="PF10551"/>
    </source>
</evidence>
<feature type="non-terminal residue" evidence="6">
    <location>
        <position position="1"/>
    </location>
</feature>
<dbReference type="InterPro" id="IPR004332">
    <property type="entry name" value="Transposase_MuDR"/>
</dbReference>
<dbReference type="PANTHER" id="PTHR31973">
    <property type="entry name" value="POLYPROTEIN, PUTATIVE-RELATED"/>
    <property type="match status" value="1"/>
</dbReference>
<dbReference type="InterPro" id="IPR018289">
    <property type="entry name" value="MULE_transposase_dom"/>
</dbReference>
<feature type="domain" description="MULE transposase" evidence="5">
    <location>
        <begin position="182"/>
        <end position="275"/>
    </location>
</feature>
<evidence type="ECO:0000313" key="7">
    <source>
        <dbReference type="Proteomes" id="UP001151760"/>
    </source>
</evidence>
<organism evidence="6 7">
    <name type="scientific">Tanacetum coccineum</name>
    <dbReference type="NCBI Taxonomy" id="301880"/>
    <lineage>
        <taxon>Eukaryota</taxon>
        <taxon>Viridiplantae</taxon>
        <taxon>Streptophyta</taxon>
        <taxon>Embryophyta</taxon>
        <taxon>Tracheophyta</taxon>
        <taxon>Spermatophyta</taxon>
        <taxon>Magnoliopsida</taxon>
        <taxon>eudicotyledons</taxon>
        <taxon>Gunneridae</taxon>
        <taxon>Pentapetalae</taxon>
        <taxon>asterids</taxon>
        <taxon>campanulids</taxon>
        <taxon>Asterales</taxon>
        <taxon>Asteraceae</taxon>
        <taxon>Asteroideae</taxon>
        <taxon>Anthemideae</taxon>
        <taxon>Anthemidinae</taxon>
        <taxon>Tanacetum</taxon>
    </lineage>
</organism>
<keyword evidence="1" id="KW-0815">Transposition</keyword>
<evidence type="ECO:0000256" key="2">
    <source>
        <dbReference type="ARBA" id="ARBA00023125"/>
    </source>
</evidence>
<evidence type="ECO:0000313" key="6">
    <source>
        <dbReference type="EMBL" id="GJT72319.1"/>
    </source>
</evidence>
<reference evidence="6" key="1">
    <citation type="journal article" date="2022" name="Int. J. Mol. Sci.">
        <title>Draft Genome of Tanacetum Coccineum: Genomic Comparison of Closely Related Tanacetum-Family Plants.</title>
        <authorList>
            <person name="Yamashiro T."/>
            <person name="Shiraishi A."/>
            <person name="Nakayama K."/>
            <person name="Satake H."/>
        </authorList>
    </citation>
    <scope>NUCLEOTIDE SEQUENCE</scope>
</reference>
<accession>A0ABQ5GB77</accession>
<evidence type="ECO:0000259" key="4">
    <source>
        <dbReference type="Pfam" id="PF03108"/>
    </source>
</evidence>
<evidence type="ECO:0000256" key="1">
    <source>
        <dbReference type="ARBA" id="ARBA00022578"/>
    </source>
</evidence>
<dbReference type="PROSITE" id="PS01007">
    <property type="entry name" value="TRANSPOSASE_MUTATOR"/>
    <property type="match status" value="1"/>
</dbReference>